<organism evidence="1 2">
    <name type="scientific">Lupinus luteus</name>
    <name type="common">European yellow lupine</name>
    <dbReference type="NCBI Taxonomy" id="3873"/>
    <lineage>
        <taxon>Eukaryota</taxon>
        <taxon>Viridiplantae</taxon>
        <taxon>Streptophyta</taxon>
        <taxon>Embryophyta</taxon>
        <taxon>Tracheophyta</taxon>
        <taxon>Spermatophyta</taxon>
        <taxon>Magnoliopsida</taxon>
        <taxon>eudicotyledons</taxon>
        <taxon>Gunneridae</taxon>
        <taxon>Pentapetalae</taxon>
        <taxon>rosids</taxon>
        <taxon>fabids</taxon>
        <taxon>Fabales</taxon>
        <taxon>Fabaceae</taxon>
        <taxon>Papilionoideae</taxon>
        <taxon>50 kb inversion clade</taxon>
        <taxon>genistoids sensu lato</taxon>
        <taxon>core genistoids</taxon>
        <taxon>Genisteae</taxon>
        <taxon>Lupinus</taxon>
    </lineage>
</organism>
<protein>
    <submittedName>
        <fullName evidence="1">Uncharacterized protein</fullName>
    </submittedName>
</protein>
<evidence type="ECO:0000313" key="2">
    <source>
        <dbReference type="Proteomes" id="UP001497480"/>
    </source>
</evidence>
<sequence length="132" mass="14892">MGDARRDISNALQFHNKSSPTLKPCVIEKDHASMEGNNNSYSNNEIDVSLFSNEASKYCYYLLEAMPLPGPIWSTTSPSIVPFEVSIGLECGEKYQVSSNIWWMNFVEGLDDCMICEELNQSFLDEVVIKHS</sequence>
<dbReference type="EMBL" id="CAXHTB010000021">
    <property type="protein sequence ID" value="CAL0328325.1"/>
    <property type="molecule type" value="Genomic_DNA"/>
</dbReference>
<dbReference type="Proteomes" id="UP001497480">
    <property type="component" value="Unassembled WGS sequence"/>
</dbReference>
<gene>
    <name evidence="1" type="ORF">LLUT_LOCUS29385</name>
</gene>
<name>A0AAV1Y2U5_LUPLU</name>
<keyword evidence="2" id="KW-1185">Reference proteome</keyword>
<comment type="caution">
    <text evidence="1">The sequence shown here is derived from an EMBL/GenBank/DDBJ whole genome shotgun (WGS) entry which is preliminary data.</text>
</comment>
<accession>A0AAV1Y2U5</accession>
<proteinExistence type="predicted"/>
<evidence type="ECO:0000313" key="1">
    <source>
        <dbReference type="EMBL" id="CAL0328325.1"/>
    </source>
</evidence>
<reference evidence="1 2" key="1">
    <citation type="submission" date="2024-03" db="EMBL/GenBank/DDBJ databases">
        <authorList>
            <person name="Martinez-Hernandez J."/>
        </authorList>
    </citation>
    <scope>NUCLEOTIDE SEQUENCE [LARGE SCALE GENOMIC DNA]</scope>
</reference>
<dbReference type="AlphaFoldDB" id="A0AAV1Y2U5"/>